<keyword evidence="2" id="KW-1185">Reference proteome</keyword>
<sequence length="386" mass="42881">MPVTFRPAEHCARSVWSGSLKTAQSFVEKACPENTEGRGQRLQSFLGGSTAAQTSVRFTNAAKGLVSTIMDAHNNHHALVLRPDDIWLAILNQFHLYVNAHAEDLRESFVAHEGKKTLTIAFPGDFGAMAQLFTKEIDKHVVDPVLRDWILPRFSTTTPNDTVVASVLMMATLKAYFEYSSFIACGIPRVTLEGEKGDWEELLRRAEKLSEYGDEPTRWHALLRPVLSRFVRAFDEPDSEENIDFWLKVVKYNSMSGGDTLSGWITAFCAFNPEGRWLGLKPDDARSTLLDPASPLQQPSEGSRVPRSGRLILDNAVYHPVSTSKIADGHADVDVILVDDLNVTKTTMVAGIVASRVSSSDDETFSKTGKDDIIAPQPGWWIFEKK</sequence>
<organism evidence="1 2">
    <name type="scientific">Vararia minispora EC-137</name>
    <dbReference type="NCBI Taxonomy" id="1314806"/>
    <lineage>
        <taxon>Eukaryota</taxon>
        <taxon>Fungi</taxon>
        <taxon>Dikarya</taxon>
        <taxon>Basidiomycota</taxon>
        <taxon>Agaricomycotina</taxon>
        <taxon>Agaricomycetes</taxon>
        <taxon>Russulales</taxon>
        <taxon>Lachnocladiaceae</taxon>
        <taxon>Vararia</taxon>
    </lineage>
</organism>
<dbReference type="EMBL" id="MU273956">
    <property type="protein sequence ID" value="KAI0027230.1"/>
    <property type="molecule type" value="Genomic_DNA"/>
</dbReference>
<evidence type="ECO:0000313" key="2">
    <source>
        <dbReference type="Proteomes" id="UP000814128"/>
    </source>
</evidence>
<evidence type="ECO:0000313" key="1">
    <source>
        <dbReference type="EMBL" id="KAI0027230.1"/>
    </source>
</evidence>
<name>A0ACB8Q653_9AGAM</name>
<dbReference type="Proteomes" id="UP000814128">
    <property type="component" value="Unassembled WGS sequence"/>
</dbReference>
<reference evidence="1" key="1">
    <citation type="submission" date="2021-02" db="EMBL/GenBank/DDBJ databases">
        <authorList>
            <consortium name="DOE Joint Genome Institute"/>
            <person name="Ahrendt S."/>
            <person name="Looney B.P."/>
            <person name="Miyauchi S."/>
            <person name="Morin E."/>
            <person name="Drula E."/>
            <person name="Courty P.E."/>
            <person name="Chicoki N."/>
            <person name="Fauchery L."/>
            <person name="Kohler A."/>
            <person name="Kuo A."/>
            <person name="Labutti K."/>
            <person name="Pangilinan J."/>
            <person name="Lipzen A."/>
            <person name="Riley R."/>
            <person name="Andreopoulos W."/>
            <person name="He G."/>
            <person name="Johnson J."/>
            <person name="Barry K.W."/>
            <person name="Grigoriev I.V."/>
            <person name="Nagy L."/>
            <person name="Hibbett D."/>
            <person name="Henrissat B."/>
            <person name="Matheny P.B."/>
            <person name="Labbe J."/>
            <person name="Martin F."/>
        </authorList>
    </citation>
    <scope>NUCLEOTIDE SEQUENCE</scope>
    <source>
        <strain evidence="1">EC-137</strain>
    </source>
</reference>
<reference evidence="1" key="2">
    <citation type="journal article" date="2022" name="New Phytol.">
        <title>Evolutionary transition to the ectomycorrhizal habit in the genomes of a hyperdiverse lineage of mushroom-forming fungi.</title>
        <authorList>
            <person name="Looney B."/>
            <person name="Miyauchi S."/>
            <person name="Morin E."/>
            <person name="Drula E."/>
            <person name="Courty P.E."/>
            <person name="Kohler A."/>
            <person name="Kuo A."/>
            <person name="LaButti K."/>
            <person name="Pangilinan J."/>
            <person name="Lipzen A."/>
            <person name="Riley R."/>
            <person name="Andreopoulos W."/>
            <person name="He G."/>
            <person name="Johnson J."/>
            <person name="Nolan M."/>
            <person name="Tritt A."/>
            <person name="Barry K.W."/>
            <person name="Grigoriev I.V."/>
            <person name="Nagy L.G."/>
            <person name="Hibbett D."/>
            <person name="Henrissat B."/>
            <person name="Matheny P.B."/>
            <person name="Labbe J."/>
            <person name="Martin F.M."/>
        </authorList>
    </citation>
    <scope>NUCLEOTIDE SEQUENCE</scope>
    <source>
        <strain evidence="1">EC-137</strain>
    </source>
</reference>
<gene>
    <name evidence="1" type="ORF">K488DRAFT_81197</name>
</gene>
<accession>A0ACB8Q653</accession>
<comment type="caution">
    <text evidence="1">The sequence shown here is derived from an EMBL/GenBank/DDBJ whole genome shotgun (WGS) entry which is preliminary data.</text>
</comment>
<proteinExistence type="predicted"/>
<protein>
    <submittedName>
        <fullName evidence="1">Uncharacterized protein</fullName>
    </submittedName>
</protein>